<evidence type="ECO:0008006" key="4">
    <source>
        <dbReference type="Google" id="ProtNLM"/>
    </source>
</evidence>
<evidence type="ECO:0000256" key="1">
    <source>
        <dbReference type="SAM" id="SignalP"/>
    </source>
</evidence>
<keyword evidence="3" id="KW-1185">Reference proteome</keyword>
<gene>
    <name evidence="2" type="ORF">ITP53_40430</name>
</gene>
<feature type="signal peptide" evidence="1">
    <location>
        <begin position="1"/>
        <end position="28"/>
    </location>
</feature>
<dbReference type="AlphaFoldDB" id="A0A931AIY1"/>
<feature type="chain" id="PRO_5037220921" description="Small secreted domain DUF320" evidence="1">
    <location>
        <begin position="29"/>
        <end position="81"/>
    </location>
</feature>
<reference evidence="2" key="1">
    <citation type="submission" date="2020-11" db="EMBL/GenBank/DDBJ databases">
        <title>Whole-genome analyses of Nonomuraea sp. K274.</title>
        <authorList>
            <person name="Veyisoglu A."/>
        </authorList>
    </citation>
    <scope>NUCLEOTIDE SEQUENCE</scope>
    <source>
        <strain evidence="2">K274</strain>
    </source>
</reference>
<dbReference type="EMBL" id="JADOGI010000180">
    <property type="protein sequence ID" value="MBF8191844.1"/>
    <property type="molecule type" value="Genomic_DNA"/>
</dbReference>
<dbReference type="RefSeq" id="WP_195900752.1">
    <property type="nucleotide sequence ID" value="NZ_JADOGI010000180.1"/>
</dbReference>
<dbReference type="Proteomes" id="UP000605361">
    <property type="component" value="Unassembled WGS sequence"/>
</dbReference>
<evidence type="ECO:0000313" key="2">
    <source>
        <dbReference type="EMBL" id="MBF8191844.1"/>
    </source>
</evidence>
<protein>
    <recommendedName>
        <fullName evidence="4">Small secreted domain DUF320</fullName>
    </recommendedName>
</protein>
<accession>A0A931AIY1</accession>
<name>A0A931AIY1_9ACTN</name>
<keyword evidence="1" id="KW-0732">Signal</keyword>
<organism evidence="2 3">
    <name type="scientific">Nonomuraea cypriaca</name>
    <dbReference type="NCBI Taxonomy" id="1187855"/>
    <lineage>
        <taxon>Bacteria</taxon>
        <taxon>Bacillati</taxon>
        <taxon>Actinomycetota</taxon>
        <taxon>Actinomycetes</taxon>
        <taxon>Streptosporangiales</taxon>
        <taxon>Streptosporangiaceae</taxon>
        <taxon>Nonomuraea</taxon>
    </lineage>
</organism>
<proteinExistence type="predicted"/>
<evidence type="ECO:0000313" key="3">
    <source>
        <dbReference type="Proteomes" id="UP000605361"/>
    </source>
</evidence>
<sequence length="81" mass="8226">MRTYTRRIAAAAVIAATGLILAAPAAHAVIDPAKMQILESVHRLNPIGNANCTTLGVADPLGPLVPPAIPPGVPLVDCLAL</sequence>
<comment type="caution">
    <text evidence="2">The sequence shown here is derived from an EMBL/GenBank/DDBJ whole genome shotgun (WGS) entry which is preliminary data.</text>
</comment>